<organism evidence="2 3">
    <name type="scientific">Cylindrotheca closterium</name>
    <dbReference type="NCBI Taxonomy" id="2856"/>
    <lineage>
        <taxon>Eukaryota</taxon>
        <taxon>Sar</taxon>
        <taxon>Stramenopiles</taxon>
        <taxon>Ochrophyta</taxon>
        <taxon>Bacillariophyta</taxon>
        <taxon>Bacillariophyceae</taxon>
        <taxon>Bacillariophycidae</taxon>
        <taxon>Bacillariales</taxon>
        <taxon>Bacillariaceae</taxon>
        <taxon>Cylindrotheca</taxon>
    </lineage>
</organism>
<sequence length="218" mass="25015">MKKLEAREADVEHLTGMLSQDPKPTDKDQPEKPPKRTREIVGQHAATIAQTKDGTQRRSVSKLFKMNQRCNVQGEYGNKTLNEAWPKFLSVTFFKDKVVEWPGHFGNVSSCREDPLVTCLGLHNRDQLCNFVEYLCKRLEDIQFVSDKHDLDNMVFGNRGRAVSQKKLLNMVNYVQKCRENQDTCGGLKTIDRRNSPLLLEEAKRPLRGEVDDPLLDD</sequence>
<protein>
    <submittedName>
        <fullName evidence="2">Uncharacterized protein</fullName>
    </submittedName>
</protein>
<keyword evidence="3" id="KW-1185">Reference proteome</keyword>
<reference evidence="2" key="1">
    <citation type="submission" date="2023-08" db="EMBL/GenBank/DDBJ databases">
        <authorList>
            <person name="Audoor S."/>
            <person name="Bilcke G."/>
        </authorList>
    </citation>
    <scope>NUCLEOTIDE SEQUENCE</scope>
</reference>
<evidence type="ECO:0000313" key="3">
    <source>
        <dbReference type="Proteomes" id="UP001295423"/>
    </source>
</evidence>
<feature type="compositionally biased region" description="Basic and acidic residues" evidence="1">
    <location>
        <begin position="1"/>
        <end position="13"/>
    </location>
</feature>
<feature type="region of interest" description="Disordered" evidence="1">
    <location>
        <begin position="1"/>
        <end position="39"/>
    </location>
</feature>
<gene>
    <name evidence="2" type="ORF">CYCCA115_LOCUS6580</name>
</gene>
<name>A0AAD2FHQ2_9STRA</name>
<feature type="compositionally biased region" description="Basic and acidic residues" evidence="1">
    <location>
        <begin position="23"/>
        <end position="39"/>
    </location>
</feature>
<dbReference type="EMBL" id="CAKOGP040000791">
    <property type="protein sequence ID" value="CAJ1939416.1"/>
    <property type="molecule type" value="Genomic_DNA"/>
</dbReference>
<dbReference type="Proteomes" id="UP001295423">
    <property type="component" value="Unassembled WGS sequence"/>
</dbReference>
<dbReference type="AlphaFoldDB" id="A0AAD2FHQ2"/>
<proteinExistence type="predicted"/>
<comment type="caution">
    <text evidence="2">The sequence shown here is derived from an EMBL/GenBank/DDBJ whole genome shotgun (WGS) entry which is preliminary data.</text>
</comment>
<evidence type="ECO:0000256" key="1">
    <source>
        <dbReference type="SAM" id="MobiDB-lite"/>
    </source>
</evidence>
<evidence type="ECO:0000313" key="2">
    <source>
        <dbReference type="EMBL" id="CAJ1939416.1"/>
    </source>
</evidence>
<accession>A0AAD2FHQ2</accession>